<evidence type="ECO:0000313" key="3">
    <source>
        <dbReference type="EMBL" id="PPK84696.1"/>
    </source>
</evidence>
<organism evidence="3 4">
    <name type="scientific">Neolewinella xylanilytica</name>
    <dbReference type="NCBI Taxonomy" id="1514080"/>
    <lineage>
        <taxon>Bacteria</taxon>
        <taxon>Pseudomonadati</taxon>
        <taxon>Bacteroidota</taxon>
        <taxon>Saprospiria</taxon>
        <taxon>Saprospirales</taxon>
        <taxon>Lewinellaceae</taxon>
        <taxon>Neolewinella</taxon>
    </lineage>
</organism>
<dbReference type="GO" id="GO:0009035">
    <property type="term" value="F:type I site-specific deoxyribonuclease activity"/>
    <property type="evidence" value="ECO:0007669"/>
    <property type="project" value="UniProtKB-EC"/>
</dbReference>
<dbReference type="Pfam" id="PF04313">
    <property type="entry name" value="HSDR_N"/>
    <property type="match status" value="1"/>
</dbReference>
<dbReference type="AlphaFoldDB" id="A0A2S6I170"/>
<dbReference type="InterPro" id="IPR014001">
    <property type="entry name" value="Helicase_ATP-bd"/>
</dbReference>
<dbReference type="Gene3D" id="3.90.1570.30">
    <property type="match status" value="1"/>
</dbReference>
<name>A0A2S6I170_9BACT</name>
<dbReference type="InterPro" id="IPR006935">
    <property type="entry name" value="Helicase/UvrB_N"/>
</dbReference>
<proteinExistence type="predicted"/>
<dbReference type="PANTHER" id="PTHR47396">
    <property type="entry name" value="TYPE I RESTRICTION ENZYME ECOKI R PROTEIN"/>
    <property type="match status" value="1"/>
</dbReference>
<dbReference type="Gene3D" id="3.40.50.300">
    <property type="entry name" value="P-loop containing nucleotide triphosphate hydrolases"/>
    <property type="match status" value="2"/>
</dbReference>
<protein>
    <submittedName>
        <fullName evidence="3">Type I restriction enzyme R subunit</fullName>
    </submittedName>
</protein>
<accession>A0A2S6I170</accession>
<evidence type="ECO:0000259" key="2">
    <source>
        <dbReference type="PROSITE" id="PS51192"/>
    </source>
</evidence>
<sequence>MSNFTFLRAEWPELYTKTRRAELRAHPEPVSSLSYSRLALEQAIHELYKLEVLELPYNTGLNSLLTEPELERLLPRQFVDGLHIVRKYGNTAAHYGRRVTSRDANIALKYLFPFLKWVAGKYSATEPDLPGTFDEAQLPKEGPTRKLRQQLSEAVEIGLTLEQRLARLEKERDEAREKAAQSEEKLAAYRNQQQAQRAKIYHRKEGRSVPVATEFTEAQTRTHLIDAALREAGWLDLRPGRELEYPVKGMPVTADNPRGNGFVDYVLWDTNGLPLALIEAKRTSKNTEVGERQARLYADALEAETGQRPVIFYTNGYHTLLWDDTFYGQPRRVYGFYSQAELQWLVAQRTRRQDIRLATPDPDIAGRDYQQEAIRRVSEQFLANASGLRGNKRSALLVMATGSGKTRTAAALVKLLAENGWVKRVLFLADRNALVTQAKESFAEHLPDYSSVDLTEAQEDEDPRLVFSTYPTMMNKIDGMREEDTRFYGVGHFDLIVVDEAHRSVYNRYRAIFEYFDALVVALTATPKSAIDRNTYELFGCSDDDPTFEYPLEAAIPVYLKGYDNYDVSTQFLREGIRYAELSEREKERYEEEFRDNTTGLFPEEIAANAMNKWLFNKDTVYKVLDELMTHGLKIEGGDKLGRTIIFAVNKRHAEFITTCFRERYPELPSDFVATVHNGVSHSRSIIKNFCDKYVEREPMVAVSVDMMDTGVDAPRLLNLVFFKVVRSYAKFWQMIGRGTRLCPDVYGPDRPKEHFRIFDVCQNFEFFDVHQKGKDGSAQKSVTRQIFETRLQLSQLLLQTADADDRALATDLLDGLHAEVEHLNGTEEMKRFRVSMQKEHVDAFQDRDRWNNLSNDDIHRINTYLADLPRPDSVHESARRFDLMMLKMQVAKLLQMNRDVERLENRLVETANALGKKFGVPEVYRRAELIGALQDPDFYRDLSQRKLDEIRTEIRELLQYLEHEKQAIAYTDFEDTVGEITLQDPIAPTTGVLYRKRVESFLREHRHHVTIRKLSTNQPITAAELDELEQLLFDGGERGTRADFQAAYGDQPLGRFVRSLLGLDEAAARAAFADFLRTAPLRADQMTFIDNIIRYLTQNGTIEPKMLFEPPFTDQHDEGVLGLFDQASSRRILGILREVNGNVG</sequence>
<feature type="coiled-coil region" evidence="1">
    <location>
        <begin position="887"/>
        <end position="914"/>
    </location>
</feature>
<dbReference type="CDD" id="cd18799">
    <property type="entry name" value="SF2_C_EcoAI-like"/>
    <property type="match status" value="1"/>
</dbReference>
<dbReference type="Proteomes" id="UP000237662">
    <property type="component" value="Unassembled WGS sequence"/>
</dbReference>
<dbReference type="InterPro" id="IPR027417">
    <property type="entry name" value="P-loop_NTPase"/>
</dbReference>
<dbReference type="InterPro" id="IPR007409">
    <property type="entry name" value="Restrct_endonuc_type1_HsdR_N"/>
</dbReference>
<gene>
    <name evidence="3" type="ORF">CLV84_3858</name>
</gene>
<dbReference type="GO" id="GO:0003677">
    <property type="term" value="F:DNA binding"/>
    <property type="evidence" value="ECO:0007669"/>
    <property type="project" value="UniProtKB-KW"/>
</dbReference>
<dbReference type="GO" id="GO:0005524">
    <property type="term" value="F:ATP binding"/>
    <property type="evidence" value="ECO:0007669"/>
    <property type="project" value="UniProtKB-KW"/>
</dbReference>
<evidence type="ECO:0000313" key="4">
    <source>
        <dbReference type="Proteomes" id="UP000237662"/>
    </source>
</evidence>
<reference evidence="3 4" key="1">
    <citation type="submission" date="2018-02" db="EMBL/GenBank/DDBJ databases">
        <title>Genomic Encyclopedia of Archaeal and Bacterial Type Strains, Phase II (KMG-II): from individual species to whole genera.</title>
        <authorList>
            <person name="Goeker M."/>
        </authorList>
    </citation>
    <scope>NUCLEOTIDE SEQUENCE [LARGE SCALE GENOMIC DNA]</scope>
    <source>
        <strain evidence="3 4">DSM 29526</strain>
    </source>
</reference>
<dbReference type="InterPro" id="IPR050742">
    <property type="entry name" value="Helicase_Restrict-Modif_Enz"/>
</dbReference>
<keyword evidence="4" id="KW-1185">Reference proteome</keyword>
<dbReference type="SUPFAM" id="SSF52540">
    <property type="entry name" value="P-loop containing nucleoside triphosphate hydrolases"/>
    <property type="match status" value="2"/>
</dbReference>
<evidence type="ECO:0000256" key="1">
    <source>
        <dbReference type="SAM" id="Coils"/>
    </source>
</evidence>
<dbReference type="GO" id="GO:0009307">
    <property type="term" value="P:DNA restriction-modification system"/>
    <property type="evidence" value="ECO:0007669"/>
    <property type="project" value="UniProtKB-KW"/>
</dbReference>
<dbReference type="EMBL" id="PTJC01000007">
    <property type="protein sequence ID" value="PPK84696.1"/>
    <property type="molecule type" value="Genomic_DNA"/>
</dbReference>
<dbReference type="CDD" id="cd18032">
    <property type="entry name" value="DEXHc_RE_I_III_res"/>
    <property type="match status" value="1"/>
</dbReference>
<dbReference type="InterPro" id="IPR013670">
    <property type="entry name" value="EcoEI_R_C_dom"/>
</dbReference>
<dbReference type="PANTHER" id="PTHR47396:SF1">
    <property type="entry name" value="ATP-DEPENDENT HELICASE IRC3-RELATED"/>
    <property type="match status" value="1"/>
</dbReference>
<dbReference type="SMART" id="SM00487">
    <property type="entry name" value="DEXDc"/>
    <property type="match status" value="1"/>
</dbReference>
<dbReference type="OrthoDB" id="9759819at2"/>
<feature type="coiled-coil region" evidence="1">
    <location>
        <begin position="151"/>
        <end position="199"/>
    </location>
</feature>
<dbReference type="Pfam" id="PF08463">
    <property type="entry name" value="EcoEI_R_C"/>
    <property type="match status" value="1"/>
</dbReference>
<comment type="caution">
    <text evidence="3">The sequence shown here is derived from an EMBL/GenBank/DDBJ whole genome shotgun (WGS) entry which is preliminary data.</text>
</comment>
<dbReference type="GO" id="GO:0005829">
    <property type="term" value="C:cytosol"/>
    <property type="evidence" value="ECO:0007669"/>
    <property type="project" value="TreeGrafter"/>
</dbReference>
<dbReference type="PROSITE" id="PS51192">
    <property type="entry name" value="HELICASE_ATP_BIND_1"/>
    <property type="match status" value="1"/>
</dbReference>
<dbReference type="RefSeq" id="WP_104421415.1">
    <property type="nucleotide sequence ID" value="NZ_PTJC01000007.1"/>
</dbReference>
<dbReference type="Pfam" id="PF04851">
    <property type="entry name" value="ResIII"/>
    <property type="match status" value="1"/>
</dbReference>
<feature type="domain" description="Helicase ATP-binding" evidence="2">
    <location>
        <begin position="386"/>
        <end position="545"/>
    </location>
</feature>
<keyword evidence="1" id="KW-0175">Coiled coil</keyword>